<keyword evidence="1" id="KW-0732">Signal</keyword>
<sequence length="578" mass="61225">MRRALLLLALLALAGPARAQMAGNATGLGGPGTADQPALAEGSTIAAVTVEGPGGAPVAAVTEAAARRAFGLTPGSGFEAILVEAALSRVRALPGLGGATYRLALDGAGRSLTVVLRLAPGAVGPSGILAEQGIRAFPTIWRDERSLVTFIANGGLGVFTDGHPWFGRPAVFTRGSPLALNPPQGVGTGARAGWGEAYAEYGIGGATRLRESPFYLYGALTGLGAISAGQDIFRDDTRSTNELNRAYAGVIYAPLESDLRVNASVGRQAFTLEDGFLIARFTQRLNAGWLPGVYLSPRTAADLAGLVSARAGNWVFNGFWLEPNRTGEILSRTQLVGGSLRWNFDAHSHAAANVIYVPMSNTSYAVPNAPAPGGREGLLTLAARGRWADPAVAPGLWIEGALAHQSNQNFPMSAWGGYGQLGFLARDLPWQPSLSYRYAAFTGDNPATARYERFDTLYSGGLDEWLQGITMGKLLTQSNRAVHRVRLNVSPREGTNLTLDWYLNRAMELNNLGGNPRLAQLSSRDLGQEWQAVLRMPLNERLFFLGVAGLAQPGEAIRAAGGGAANWTTLQAQLFWTF</sequence>
<dbReference type="InterPro" id="IPR053728">
    <property type="entry name" value="Alginate_Permeability_Chnl"/>
</dbReference>
<reference evidence="3 4" key="1">
    <citation type="submission" date="2023-11" db="EMBL/GenBank/DDBJ databases">
        <title>Arctic aerobic anoxygenic photoheterotroph Sediminicoccus rosea KRV36 adapts its photosynthesis to long days of polar summer.</title>
        <authorList>
            <person name="Tomasch J."/>
            <person name="Kopejtka K."/>
            <person name="Bily T."/>
            <person name="Gardiner A.T."/>
            <person name="Gardian Z."/>
            <person name="Shivaramu S."/>
            <person name="Koblizek M."/>
            <person name="Engelhardt F."/>
            <person name="Kaftan D."/>
        </authorList>
    </citation>
    <scope>NUCLEOTIDE SEQUENCE [LARGE SCALE GENOMIC DNA]</scope>
    <source>
        <strain evidence="3 4">R-30</strain>
    </source>
</reference>
<dbReference type="Pfam" id="PF13372">
    <property type="entry name" value="Alginate_exp"/>
    <property type="match status" value="1"/>
</dbReference>
<dbReference type="RefSeq" id="WP_318649995.1">
    <property type="nucleotide sequence ID" value="NZ_CP137852.1"/>
</dbReference>
<feature type="signal peptide" evidence="1">
    <location>
        <begin position="1"/>
        <end position="19"/>
    </location>
</feature>
<dbReference type="InterPro" id="IPR025388">
    <property type="entry name" value="Alginate_export_dom"/>
</dbReference>
<gene>
    <name evidence="3" type="ORF">R9Z33_03915</name>
</gene>
<dbReference type="EMBL" id="CP137852">
    <property type="protein sequence ID" value="WPB86018.1"/>
    <property type="molecule type" value="Genomic_DNA"/>
</dbReference>
<accession>A0ABZ0PL30</accession>
<dbReference type="Proteomes" id="UP001305521">
    <property type="component" value="Chromosome"/>
</dbReference>
<evidence type="ECO:0000256" key="1">
    <source>
        <dbReference type="SAM" id="SignalP"/>
    </source>
</evidence>
<protein>
    <submittedName>
        <fullName evidence="3">Alginate export family protein</fullName>
    </submittedName>
</protein>
<evidence type="ECO:0000313" key="4">
    <source>
        <dbReference type="Proteomes" id="UP001305521"/>
    </source>
</evidence>
<organism evidence="3 4">
    <name type="scientific">Sediminicoccus rosea</name>
    <dbReference type="NCBI Taxonomy" id="1225128"/>
    <lineage>
        <taxon>Bacteria</taxon>
        <taxon>Pseudomonadati</taxon>
        <taxon>Pseudomonadota</taxon>
        <taxon>Alphaproteobacteria</taxon>
        <taxon>Acetobacterales</taxon>
        <taxon>Roseomonadaceae</taxon>
        <taxon>Sediminicoccus</taxon>
    </lineage>
</organism>
<feature type="chain" id="PRO_5046920763" evidence="1">
    <location>
        <begin position="20"/>
        <end position="578"/>
    </location>
</feature>
<evidence type="ECO:0000259" key="2">
    <source>
        <dbReference type="Pfam" id="PF13372"/>
    </source>
</evidence>
<evidence type="ECO:0000313" key="3">
    <source>
        <dbReference type="EMBL" id="WPB86018.1"/>
    </source>
</evidence>
<proteinExistence type="predicted"/>
<keyword evidence="4" id="KW-1185">Reference proteome</keyword>
<name>A0ABZ0PL30_9PROT</name>
<feature type="domain" description="Alginate export" evidence="2">
    <location>
        <begin position="238"/>
        <end position="566"/>
    </location>
</feature>
<dbReference type="Gene3D" id="2.40.160.100">
    <property type="match status" value="1"/>
</dbReference>